<accession>A0ABV7I8P7</accession>
<dbReference type="EMBL" id="JBHRTE010000010">
    <property type="protein sequence ID" value="MFC3167009.1"/>
    <property type="molecule type" value="Genomic_DNA"/>
</dbReference>
<keyword evidence="2" id="KW-1185">Reference proteome</keyword>
<evidence type="ECO:0000313" key="2">
    <source>
        <dbReference type="Proteomes" id="UP001595557"/>
    </source>
</evidence>
<dbReference type="Proteomes" id="UP001595557">
    <property type="component" value="Unassembled WGS sequence"/>
</dbReference>
<comment type="caution">
    <text evidence="1">The sequence shown here is derived from an EMBL/GenBank/DDBJ whole genome shotgun (WGS) entry which is preliminary data.</text>
</comment>
<name>A0ABV7I8P7_9RHOB</name>
<dbReference type="InterPro" id="IPR045389">
    <property type="entry name" value="DUF6522"/>
</dbReference>
<gene>
    <name evidence="1" type="ORF">ACFOD7_02995</name>
</gene>
<evidence type="ECO:0000313" key="1">
    <source>
        <dbReference type="EMBL" id="MFC3167009.1"/>
    </source>
</evidence>
<dbReference type="Pfam" id="PF20132">
    <property type="entry name" value="DUF6522"/>
    <property type="match status" value="1"/>
</dbReference>
<sequence length="100" mass="11211">MSLGFTTKIAFDEDRPIVEAAEIAPFLELDVPSFQDLMRSGKIRSTVERGEGEDGGKFRLTFQSPRWRVRLTCGHDGTVLTLTRVRLDVPRELRSVSTGS</sequence>
<proteinExistence type="predicted"/>
<dbReference type="RefSeq" id="WP_207465255.1">
    <property type="nucleotide sequence ID" value="NZ_JAFNAW010000003.1"/>
</dbReference>
<protein>
    <submittedName>
        <fullName evidence="1">DUF6522 family protein</fullName>
    </submittedName>
</protein>
<organism evidence="1 2">
    <name type="scientific">Paracoccus fontiphilus</name>
    <dbReference type="NCBI Taxonomy" id="1815556"/>
    <lineage>
        <taxon>Bacteria</taxon>
        <taxon>Pseudomonadati</taxon>
        <taxon>Pseudomonadota</taxon>
        <taxon>Alphaproteobacteria</taxon>
        <taxon>Rhodobacterales</taxon>
        <taxon>Paracoccaceae</taxon>
        <taxon>Paracoccus</taxon>
    </lineage>
</organism>
<reference evidence="2" key="1">
    <citation type="journal article" date="2019" name="Int. J. Syst. Evol. Microbiol.">
        <title>The Global Catalogue of Microorganisms (GCM) 10K type strain sequencing project: providing services to taxonomists for standard genome sequencing and annotation.</title>
        <authorList>
            <consortium name="The Broad Institute Genomics Platform"/>
            <consortium name="The Broad Institute Genome Sequencing Center for Infectious Disease"/>
            <person name="Wu L."/>
            <person name="Ma J."/>
        </authorList>
    </citation>
    <scope>NUCLEOTIDE SEQUENCE [LARGE SCALE GENOMIC DNA]</scope>
    <source>
        <strain evidence="2">KCTC 52239</strain>
    </source>
</reference>